<dbReference type="Pfam" id="PF04488">
    <property type="entry name" value="Gly_transf_sug"/>
    <property type="match status" value="1"/>
</dbReference>
<dbReference type="Proteomes" id="UP001300502">
    <property type="component" value="Unassembled WGS sequence"/>
</dbReference>
<dbReference type="InterPro" id="IPR029044">
    <property type="entry name" value="Nucleotide-diphossugar_trans"/>
</dbReference>
<keyword evidence="2" id="KW-0812">Transmembrane</keyword>
<gene>
    <name evidence="3" type="ORF">GAYE_SCF02G2189</name>
</gene>
<dbReference type="InterPro" id="IPR007577">
    <property type="entry name" value="GlycoTrfase_DXD_sugar-bd_CS"/>
</dbReference>
<keyword evidence="1" id="KW-0808">Transferase</keyword>
<dbReference type="GO" id="GO:0051999">
    <property type="term" value="P:mannosyl-inositol phosphorylceramide biosynthetic process"/>
    <property type="evidence" value="ECO:0007669"/>
    <property type="project" value="TreeGrafter"/>
</dbReference>
<keyword evidence="4" id="KW-1185">Reference proteome</keyword>
<reference evidence="3 4" key="1">
    <citation type="submission" date="2022-07" db="EMBL/GenBank/DDBJ databases">
        <title>Genome-wide signatures of adaptation to extreme environments.</title>
        <authorList>
            <person name="Cho C.H."/>
            <person name="Yoon H.S."/>
        </authorList>
    </citation>
    <scope>NUCLEOTIDE SEQUENCE [LARGE SCALE GENOMIC DNA]</scope>
    <source>
        <strain evidence="3 4">108.79 E11</strain>
    </source>
</reference>
<comment type="caution">
    <text evidence="3">The sequence shown here is derived from an EMBL/GenBank/DDBJ whole genome shotgun (WGS) entry which is preliminary data.</text>
</comment>
<dbReference type="GO" id="GO:0000030">
    <property type="term" value="F:mannosyltransferase activity"/>
    <property type="evidence" value="ECO:0007669"/>
    <property type="project" value="TreeGrafter"/>
</dbReference>
<dbReference type="EMBL" id="JANCYU010000022">
    <property type="protein sequence ID" value="KAK4524290.1"/>
    <property type="molecule type" value="Genomic_DNA"/>
</dbReference>
<dbReference type="InterPro" id="IPR051706">
    <property type="entry name" value="Glycosyltransferase_domain"/>
</dbReference>
<feature type="transmembrane region" description="Helical" evidence="2">
    <location>
        <begin position="35"/>
        <end position="57"/>
    </location>
</feature>
<keyword evidence="2" id="KW-1133">Transmembrane helix</keyword>
<dbReference type="GO" id="GO:0016020">
    <property type="term" value="C:membrane"/>
    <property type="evidence" value="ECO:0007669"/>
    <property type="project" value="GOC"/>
</dbReference>
<sequence>MTERWDVSKALSTNLKLLDMEKDKRARRRGFFNNPFLLISFLFLVFLLATVIIQAIYSSLELKGKKEFIPRIIHKSSLVERGSNNSPKLYKPSNSHWQYIWWTKKDTKKLVLRNFAWLLDLYDNMPSDGLRKDLAKFLFLYKYGGVYLESDTVSTELLDNILQKKCIMIIPENFSHRDLKAGDLLAGVPFHPFFLSCIRKIIEKYHRGIQATETKLLDSKALNELYEEWQSVKNQLYLENVEEPGVEPTNTTLVVWEIDRFPTSKTVPCYEVSLESKTSLFP</sequence>
<dbReference type="SUPFAM" id="SSF53448">
    <property type="entry name" value="Nucleotide-diphospho-sugar transferases"/>
    <property type="match status" value="1"/>
</dbReference>
<dbReference type="AlphaFoldDB" id="A0AAV9IA34"/>
<name>A0AAV9IA34_9RHOD</name>
<dbReference type="PANTHER" id="PTHR32385:SF23">
    <property type="entry name" value="NUCLEOTIDE-DIPHOSPHO-SUGAR TRANSFERASE"/>
    <property type="match status" value="1"/>
</dbReference>
<dbReference type="PANTHER" id="PTHR32385">
    <property type="entry name" value="MANNOSYL PHOSPHORYLINOSITOL CERAMIDE SYNTHASE"/>
    <property type="match status" value="1"/>
</dbReference>
<keyword evidence="2" id="KW-0472">Membrane</keyword>
<evidence type="ECO:0000313" key="3">
    <source>
        <dbReference type="EMBL" id="KAK4524290.1"/>
    </source>
</evidence>
<accession>A0AAV9IA34</accession>
<evidence type="ECO:0000313" key="4">
    <source>
        <dbReference type="Proteomes" id="UP001300502"/>
    </source>
</evidence>
<proteinExistence type="predicted"/>
<dbReference type="Gene3D" id="3.90.550.20">
    <property type="match status" value="1"/>
</dbReference>
<evidence type="ECO:0000256" key="1">
    <source>
        <dbReference type="ARBA" id="ARBA00022679"/>
    </source>
</evidence>
<organism evidence="3 4">
    <name type="scientific">Galdieria yellowstonensis</name>
    <dbReference type="NCBI Taxonomy" id="3028027"/>
    <lineage>
        <taxon>Eukaryota</taxon>
        <taxon>Rhodophyta</taxon>
        <taxon>Bangiophyceae</taxon>
        <taxon>Galdieriales</taxon>
        <taxon>Galdieriaceae</taxon>
        <taxon>Galdieria</taxon>
    </lineage>
</organism>
<evidence type="ECO:0000256" key="2">
    <source>
        <dbReference type="SAM" id="Phobius"/>
    </source>
</evidence>
<protein>
    <submittedName>
        <fullName evidence="3">Uncharacterized protein</fullName>
    </submittedName>
</protein>